<dbReference type="SUPFAM" id="SSF56801">
    <property type="entry name" value="Acetyl-CoA synthetase-like"/>
    <property type="match status" value="1"/>
</dbReference>
<name>A0ABX8BNI9_9ACTN</name>
<evidence type="ECO:0000313" key="3">
    <source>
        <dbReference type="EMBL" id="QUX23805.1"/>
    </source>
</evidence>
<dbReference type="InterPro" id="IPR042099">
    <property type="entry name" value="ANL_N_sf"/>
</dbReference>
<evidence type="ECO:0000256" key="1">
    <source>
        <dbReference type="SAM" id="MobiDB-lite"/>
    </source>
</evidence>
<evidence type="ECO:0000313" key="4">
    <source>
        <dbReference type="Proteomes" id="UP000676079"/>
    </source>
</evidence>
<dbReference type="Proteomes" id="UP000676079">
    <property type="component" value="Chromosome"/>
</dbReference>
<organism evidence="3 4">
    <name type="scientific">Nocardiopsis changdeensis</name>
    <dbReference type="NCBI Taxonomy" id="2831969"/>
    <lineage>
        <taxon>Bacteria</taxon>
        <taxon>Bacillati</taxon>
        <taxon>Actinomycetota</taxon>
        <taxon>Actinomycetes</taxon>
        <taxon>Streptosporangiales</taxon>
        <taxon>Nocardiopsidaceae</taxon>
        <taxon>Nocardiopsis</taxon>
    </lineage>
</organism>
<sequence length="272" mass="28598">MSETPAQLWRDLVAADPSRPFVTSYDASGGRVELSRATFDNWVSKTANMLVDGFGTQPGDRVVAALPVHWQALVWLTACWSVGAVAEAAAGPGLPADAQVAVADEARLEAALDSGAEEVVGTSLHPLGLPLREVPPMVLDYSVEVRGYGDRFSPYPVDPLAPALRLSETRTGAALVAHGRDGARRWELTGDDRVALLLDPAAPLEVLGRSAELLLAPMAAGAPIILAPFPGPGADPRDTWKRLEAERATVFATADDTDPPGGSPLRRISTAG</sequence>
<evidence type="ECO:0000259" key="2">
    <source>
        <dbReference type="Pfam" id="PF00501"/>
    </source>
</evidence>
<proteinExistence type="predicted"/>
<feature type="region of interest" description="Disordered" evidence="1">
    <location>
        <begin position="253"/>
        <end position="272"/>
    </location>
</feature>
<dbReference type="RefSeq" id="WP_220565028.1">
    <property type="nucleotide sequence ID" value="NZ_CP074133.1"/>
</dbReference>
<keyword evidence="4" id="KW-1185">Reference proteome</keyword>
<feature type="domain" description="AMP-dependent synthetase/ligase" evidence="2">
    <location>
        <begin position="14"/>
        <end position="112"/>
    </location>
</feature>
<gene>
    <name evidence="3" type="ORF">KGD84_05585</name>
</gene>
<dbReference type="InterPro" id="IPR017523">
    <property type="entry name" value="Rv3268"/>
</dbReference>
<dbReference type="Pfam" id="PF00501">
    <property type="entry name" value="AMP-binding"/>
    <property type="match status" value="1"/>
</dbReference>
<dbReference type="EMBL" id="CP074133">
    <property type="protein sequence ID" value="QUX23805.1"/>
    <property type="molecule type" value="Genomic_DNA"/>
</dbReference>
<reference evidence="3 4" key="1">
    <citation type="submission" date="2021-05" db="EMBL/GenBank/DDBJ databases">
        <title>Direct Submission.</title>
        <authorList>
            <person name="Li K."/>
            <person name="Gao J."/>
        </authorList>
    </citation>
    <scope>NUCLEOTIDE SEQUENCE [LARGE SCALE GENOMIC DNA]</scope>
    <source>
        <strain evidence="3 4">Mg02</strain>
    </source>
</reference>
<dbReference type="NCBIfam" id="TIGR03089">
    <property type="entry name" value="TIGR03089 family protein"/>
    <property type="match status" value="1"/>
</dbReference>
<protein>
    <submittedName>
        <fullName evidence="3">TIGR03089 family protein</fullName>
    </submittedName>
</protein>
<accession>A0ABX8BNI9</accession>
<dbReference type="Gene3D" id="3.40.50.12780">
    <property type="entry name" value="N-terminal domain of ligase-like"/>
    <property type="match status" value="2"/>
</dbReference>
<dbReference type="InterPro" id="IPR000873">
    <property type="entry name" value="AMP-dep_synth/lig_dom"/>
</dbReference>